<keyword evidence="5 6" id="KW-0472">Membrane</keyword>
<gene>
    <name evidence="7" type="ORF">OHK93_001796</name>
</gene>
<evidence type="ECO:0000256" key="6">
    <source>
        <dbReference type="SAM" id="Phobius"/>
    </source>
</evidence>
<proteinExistence type="predicted"/>
<keyword evidence="8" id="KW-1185">Reference proteome</keyword>
<dbReference type="Pfam" id="PF07690">
    <property type="entry name" value="MFS_1"/>
    <property type="match status" value="1"/>
</dbReference>
<evidence type="ECO:0000313" key="7">
    <source>
        <dbReference type="EMBL" id="MDI1490592.1"/>
    </source>
</evidence>
<dbReference type="EMBL" id="JAPUFD010000012">
    <property type="protein sequence ID" value="MDI1490592.1"/>
    <property type="molecule type" value="Genomic_DNA"/>
</dbReference>
<protein>
    <recommendedName>
        <fullName evidence="9">Major facilitator superfamily (MFS) profile domain-containing protein</fullName>
    </recommendedName>
</protein>
<keyword evidence="2" id="KW-0813">Transport</keyword>
<comment type="caution">
    <text evidence="7">The sequence shown here is derived from an EMBL/GenBank/DDBJ whole genome shotgun (WGS) entry which is preliminary data.</text>
</comment>
<organism evidence="7 8">
    <name type="scientific">Ramalina farinacea</name>
    <dbReference type="NCBI Taxonomy" id="258253"/>
    <lineage>
        <taxon>Eukaryota</taxon>
        <taxon>Fungi</taxon>
        <taxon>Dikarya</taxon>
        <taxon>Ascomycota</taxon>
        <taxon>Pezizomycotina</taxon>
        <taxon>Lecanoromycetes</taxon>
        <taxon>OSLEUM clade</taxon>
        <taxon>Lecanoromycetidae</taxon>
        <taxon>Lecanorales</taxon>
        <taxon>Lecanorineae</taxon>
        <taxon>Ramalinaceae</taxon>
        <taxon>Ramalina</taxon>
    </lineage>
</organism>
<dbReference type="AlphaFoldDB" id="A0AA43TZT6"/>
<evidence type="ECO:0000256" key="2">
    <source>
        <dbReference type="ARBA" id="ARBA00022448"/>
    </source>
</evidence>
<name>A0AA43TZT6_9LECA</name>
<dbReference type="Gene3D" id="1.20.1250.20">
    <property type="entry name" value="MFS general substrate transporter like domains"/>
    <property type="match status" value="1"/>
</dbReference>
<evidence type="ECO:0000256" key="4">
    <source>
        <dbReference type="ARBA" id="ARBA00022989"/>
    </source>
</evidence>
<evidence type="ECO:0000256" key="3">
    <source>
        <dbReference type="ARBA" id="ARBA00022692"/>
    </source>
</evidence>
<feature type="transmembrane region" description="Helical" evidence="6">
    <location>
        <begin position="49"/>
        <end position="67"/>
    </location>
</feature>
<feature type="transmembrane region" description="Helical" evidence="6">
    <location>
        <begin position="120"/>
        <end position="147"/>
    </location>
</feature>
<dbReference type="InterPro" id="IPR036259">
    <property type="entry name" value="MFS_trans_sf"/>
</dbReference>
<evidence type="ECO:0000256" key="5">
    <source>
        <dbReference type="ARBA" id="ARBA00023136"/>
    </source>
</evidence>
<evidence type="ECO:0000313" key="8">
    <source>
        <dbReference type="Proteomes" id="UP001161017"/>
    </source>
</evidence>
<comment type="subcellular location">
    <subcellularLocation>
        <location evidence="1">Membrane</location>
        <topology evidence="1">Multi-pass membrane protein</topology>
    </subcellularLocation>
</comment>
<keyword evidence="4 6" id="KW-1133">Transmembrane helix</keyword>
<dbReference type="SUPFAM" id="SSF103473">
    <property type="entry name" value="MFS general substrate transporter"/>
    <property type="match status" value="1"/>
</dbReference>
<reference evidence="7" key="1">
    <citation type="journal article" date="2023" name="Genome Biol. Evol.">
        <title>First Whole Genome Sequence and Flow Cytometry Genome Size Data for the Lichen-Forming Fungus Ramalina farinacea (Ascomycota).</title>
        <authorList>
            <person name="Llewellyn T."/>
            <person name="Mian S."/>
            <person name="Hill R."/>
            <person name="Leitch I.J."/>
            <person name="Gaya E."/>
        </authorList>
    </citation>
    <scope>NUCLEOTIDE SEQUENCE</scope>
    <source>
        <strain evidence="7">LIQ254RAFAR</strain>
    </source>
</reference>
<keyword evidence="3 6" id="KW-0812">Transmembrane</keyword>
<accession>A0AA43TZT6</accession>
<dbReference type="InterPro" id="IPR011701">
    <property type="entry name" value="MFS"/>
</dbReference>
<dbReference type="PANTHER" id="PTHR43791">
    <property type="entry name" value="PERMEASE-RELATED"/>
    <property type="match status" value="1"/>
</dbReference>
<feature type="transmembrane region" description="Helical" evidence="6">
    <location>
        <begin position="87"/>
        <end position="108"/>
    </location>
</feature>
<sequence length="171" mass="19033">MDLNKGDTTYVTDKSIHSQATSKNSGLDYFEPNDRAAEKRLLRKLDLRVVPIIAFLYTLAFLDRINIGNARIQGLEKDLHMKGQDFNIALMIFFIPYILFEVPSNLIVRKIAPSTWLSTIMVLWGIVTICQGVTASFGGLIACRFFLGLCEAGFFPGKIKPTSSSLLVRAG</sequence>
<evidence type="ECO:0000256" key="1">
    <source>
        <dbReference type="ARBA" id="ARBA00004141"/>
    </source>
</evidence>
<evidence type="ECO:0008006" key="9">
    <source>
        <dbReference type="Google" id="ProtNLM"/>
    </source>
</evidence>
<dbReference type="Proteomes" id="UP001161017">
    <property type="component" value="Unassembled WGS sequence"/>
</dbReference>
<dbReference type="PANTHER" id="PTHR43791:SF52">
    <property type="entry name" value="TRANSPORTER, PUTATIVE (AFU_ORTHOLOGUE AFUA_1G11820)-RELATED"/>
    <property type="match status" value="1"/>
</dbReference>
<dbReference type="FunFam" id="1.20.1250.20:FF:000566">
    <property type="entry name" value="Uncharacterized protein"/>
    <property type="match status" value="1"/>
</dbReference>
<dbReference type="GO" id="GO:0022857">
    <property type="term" value="F:transmembrane transporter activity"/>
    <property type="evidence" value="ECO:0007669"/>
    <property type="project" value="InterPro"/>
</dbReference>
<dbReference type="GO" id="GO:0016020">
    <property type="term" value="C:membrane"/>
    <property type="evidence" value="ECO:0007669"/>
    <property type="project" value="UniProtKB-SubCell"/>
</dbReference>